<comment type="caution">
    <text evidence="2">The sequence shown here is derived from an EMBL/GenBank/DDBJ whole genome shotgun (WGS) entry which is preliminary data.</text>
</comment>
<proteinExistence type="predicted"/>
<dbReference type="AlphaFoldDB" id="A0AAI9YJS0"/>
<organism evidence="2 3">
    <name type="scientific">Colletotrichum costaricense</name>
    <dbReference type="NCBI Taxonomy" id="1209916"/>
    <lineage>
        <taxon>Eukaryota</taxon>
        <taxon>Fungi</taxon>
        <taxon>Dikarya</taxon>
        <taxon>Ascomycota</taxon>
        <taxon>Pezizomycotina</taxon>
        <taxon>Sordariomycetes</taxon>
        <taxon>Hypocreomycetidae</taxon>
        <taxon>Glomerellales</taxon>
        <taxon>Glomerellaceae</taxon>
        <taxon>Colletotrichum</taxon>
        <taxon>Colletotrichum acutatum species complex</taxon>
    </lineage>
</organism>
<evidence type="ECO:0000313" key="2">
    <source>
        <dbReference type="EMBL" id="KAK1513233.1"/>
    </source>
</evidence>
<dbReference type="EMBL" id="MOOE01000020">
    <property type="protein sequence ID" value="KAK1513233.1"/>
    <property type="molecule type" value="Genomic_DNA"/>
</dbReference>
<sequence length="124" mass="13485">MQFTSALSLFALVVTQVNATPVAHTVNVGLERRQTASGCYYFSAPRCCVPAVCQCSNGAIYQINQDNLNNGRHGCDPPWGYISAGNTQFPGYCCRLAEGQLPEGITGEEALQYLSDKRFDLGEQ</sequence>
<feature type="chain" id="PRO_5042580935" evidence="1">
    <location>
        <begin position="20"/>
        <end position="124"/>
    </location>
</feature>
<dbReference type="GeneID" id="85345866"/>
<evidence type="ECO:0000313" key="3">
    <source>
        <dbReference type="Proteomes" id="UP001240678"/>
    </source>
</evidence>
<accession>A0AAI9YJS0</accession>
<dbReference type="RefSeq" id="XP_060306804.1">
    <property type="nucleotide sequence ID" value="XM_060462319.1"/>
</dbReference>
<keyword evidence="1" id="KW-0732">Signal</keyword>
<dbReference type="Proteomes" id="UP001240678">
    <property type="component" value="Unassembled WGS sequence"/>
</dbReference>
<evidence type="ECO:0000256" key="1">
    <source>
        <dbReference type="SAM" id="SignalP"/>
    </source>
</evidence>
<keyword evidence="3" id="KW-1185">Reference proteome</keyword>
<name>A0AAI9YJS0_9PEZI</name>
<feature type="signal peptide" evidence="1">
    <location>
        <begin position="1"/>
        <end position="19"/>
    </location>
</feature>
<gene>
    <name evidence="2" type="ORF">CCOS01_14175</name>
</gene>
<protein>
    <submittedName>
        <fullName evidence="2">Uncharacterized protein</fullName>
    </submittedName>
</protein>
<reference evidence="2 3" key="1">
    <citation type="submission" date="2016-10" db="EMBL/GenBank/DDBJ databases">
        <title>The genome sequence of Colletotrichum fioriniae PJ7.</title>
        <authorList>
            <person name="Baroncelli R."/>
        </authorList>
    </citation>
    <scope>NUCLEOTIDE SEQUENCE [LARGE SCALE GENOMIC DNA]</scope>
    <source>
        <strain evidence="2 3">IMI 309622</strain>
    </source>
</reference>